<dbReference type="SUPFAM" id="SSF82861">
    <property type="entry name" value="Mechanosensitive channel protein MscS (YggB), transmembrane region"/>
    <property type="match status" value="1"/>
</dbReference>
<feature type="transmembrane region" description="Helical" evidence="7">
    <location>
        <begin position="244"/>
        <end position="264"/>
    </location>
</feature>
<dbReference type="InterPro" id="IPR006685">
    <property type="entry name" value="MscS_channel_2nd"/>
</dbReference>
<feature type="transmembrane region" description="Helical" evidence="7">
    <location>
        <begin position="87"/>
        <end position="105"/>
    </location>
</feature>
<dbReference type="InterPro" id="IPR011066">
    <property type="entry name" value="MscS_channel_C_sf"/>
</dbReference>
<evidence type="ECO:0000256" key="6">
    <source>
        <dbReference type="ARBA" id="ARBA00023136"/>
    </source>
</evidence>
<comment type="subcellular location">
    <subcellularLocation>
        <location evidence="1">Cell membrane</location>
        <topology evidence="1">Multi-pass membrane protein</topology>
    </subcellularLocation>
</comment>
<evidence type="ECO:0000256" key="5">
    <source>
        <dbReference type="ARBA" id="ARBA00022989"/>
    </source>
</evidence>
<gene>
    <name evidence="10" type="ORF">A4S15_01870</name>
</gene>
<keyword evidence="6 7" id="KW-0472">Membrane</keyword>
<feature type="transmembrane region" description="Helical" evidence="7">
    <location>
        <begin position="129"/>
        <end position="151"/>
    </location>
</feature>
<feature type="domain" description="Mechanosensitive ion channel MscS" evidence="8">
    <location>
        <begin position="486"/>
        <end position="550"/>
    </location>
</feature>
<sequence length="678" mass="72582">MLSVFRRNDLRHGLGALTLLILTGGVARAAGEVSFGVPRGMVSRMVSNFGQIRDHVSGVLSALPHVPQELAQTIKAIIASSGDRGTLALASGVILILLILPKLLARVPPLKALRPDVPERSLAGAGRRLAFDVVDLAVMVLLAIILADAVFSSNALIDRFCLALIDTTLRLRLAMFIPLAVLRPGESVLRLVPANDVQVSRAMPLVWVVVGLAASFIALIPVLFEAGIPAVHTADEPWRAGQALAVIVGSLVSLGALCAVERFFSAAQPAQPAMRMSGLLLVGIFWAAWTYGVISLDFDFYYAFAGLAILAAVTLLVDRFLLLATAQMSKAADGLPDSAMAYAAALCRCARVAALATAFVLLSRYLLSQALVMFTIERWANIEGGLVSGLLYLVGGYVSYELTRVWARIKFGVRTQPLVPGIDDGDDPEPASRLSTIMPLVQGFVGVTILGVAIIAALSEIGVNITPLLAGAGIFGLAISFGSQSLVRDIVAGLFFMVDDAFRVGEYIEAGRLRGTVERISLRSLRLRHHNGQMHTVPFGQLGSITNHSRDWLTVKFNLRFAGDTDLEKVRKLVKRIGQDLLNDPEIGREFLLPLKMQGIADVVENTLILRFKFTVKPGKPTIVQREALKQMVLAFRQSDIAFGSPGVIVQGDSERQKAIEGAAGAAIINAAKPAAAE</sequence>
<feature type="transmembrane region" description="Helical" evidence="7">
    <location>
        <begin position="440"/>
        <end position="459"/>
    </location>
</feature>
<dbReference type="Gene3D" id="3.30.70.100">
    <property type="match status" value="1"/>
</dbReference>
<accession>A0A1W9HPY0</accession>
<dbReference type="STRING" id="1827387.A4S15_01870"/>
<dbReference type="PANTHER" id="PTHR30460">
    <property type="entry name" value="MODERATE CONDUCTANCE MECHANOSENSITIVE CHANNEL YBIO"/>
    <property type="match status" value="1"/>
</dbReference>
<keyword evidence="5 7" id="KW-1133">Transmembrane helix</keyword>
<dbReference type="InterPro" id="IPR023408">
    <property type="entry name" value="MscS_beta-dom_sf"/>
</dbReference>
<keyword evidence="4 7" id="KW-0812">Transmembrane</keyword>
<dbReference type="Proteomes" id="UP000192872">
    <property type="component" value="Unassembled WGS sequence"/>
</dbReference>
<dbReference type="Pfam" id="PF21088">
    <property type="entry name" value="MS_channel_1st"/>
    <property type="match status" value="1"/>
</dbReference>
<dbReference type="EMBL" id="LWDL01000031">
    <property type="protein sequence ID" value="OQW49510.1"/>
    <property type="molecule type" value="Genomic_DNA"/>
</dbReference>
<comment type="caution">
    <text evidence="10">The sequence shown here is derived from an EMBL/GenBank/DDBJ whole genome shotgun (WGS) entry which is preliminary data.</text>
</comment>
<evidence type="ECO:0008006" key="12">
    <source>
        <dbReference type="Google" id="ProtNLM"/>
    </source>
</evidence>
<comment type="similarity">
    <text evidence="2">Belongs to the MscS (TC 1.A.23) family.</text>
</comment>
<keyword evidence="3" id="KW-1003">Cell membrane</keyword>
<evidence type="ECO:0000256" key="3">
    <source>
        <dbReference type="ARBA" id="ARBA00022475"/>
    </source>
</evidence>
<feature type="domain" description="Mechanosensitive ion channel transmembrane helices 2/3" evidence="9">
    <location>
        <begin position="447"/>
        <end position="484"/>
    </location>
</feature>
<evidence type="ECO:0000256" key="2">
    <source>
        <dbReference type="ARBA" id="ARBA00008017"/>
    </source>
</evidence>
<evidence type="ECO:0000313" key="10">
    <source>
        <dbReference type="EMBL" id="OQW49510.1"/>
    </source>
</evidence>
<evidence type="ECO:0000313" key="11">
    <source>
        <dbReference type="Proteomes" id="UP000192872"/>
    </source>
</evidence>
<dbReference type="SUPFAM" id="SSF82689">
    <property type="entry name" value="Mechanosensitive channel protein MscS (YggB), C-terminal domain"/>
    <property type="match status" value="1"/>
</dbReference>
<dbReference type="Gene3D" id="2.30.30.60">
    <property type="match status" value="1"/>
</dbReference>
<dbReference type="RefSeq" id="WP_376803888.1">
    <property type="nucleotide sequence ID" value="NZ_LWDL01000031.1"/>
</dbReference>
<dbReference type="SUPFAM" id="SSF50182">
    <property type="entry name" value="Sm-like ribonucleoproteins"/>
    <property type="match status" value="1"/>
</dbReference>
<proteinExistence type="inferred from homology"/>
<dbReference type="InterPro" id="IPR010920">
    <property type="entry name" value="LSM_dom_sf"/>
</dbReference>
<organism evidence="10 11">
    <name type="scientific">Candidatus Raskinella chloraquaticus</name>
    <dbReference type="NCBI Taxonomy" id="1951219"/>
    <lineage>
        <taxon>Bacteria</taxon>
        <taxon>Pseudomonadati</taxon>
        <taxon>Pseudomonadota</taxon>
        <taxon>Alphaproteobacteria</taxon>
        <taxon>Hyphomicrobiales</taxon>
        <taxon>Phreatobacteraceae</taxon>
        <taxon>Candidatus Raskinella</taxon>
    </lineage>
</organism>
<reference evidence="10 11" key="1">
    <citation type="journal article" date="2017" name="Water Res.">
        <title>Comammox in drinking water systems.</title>
        <authorList>
            <person name="Wang Y."/>
            <person name="Ma L."/>
            <person name="Mao Y."/>
            <person name="Jiang X."/>
            <person name="Xia Y."/>
            <person name="Yu K."/>
            <person name="Li B."/>
            <person name="Zhang T."/>
        </authorList>
    </citation>
    <scope>NUCLEOTIDE SEQUENCE [LARGE SCALE GENOMIC DNA]</scope>
    <source>
        <strain evidence="10">SG_bin8</strain>
    </source>
</reference>
<evidence type="ECO:0000256" key="1">
    <source>
        <dbReference type="ARBA" id="ARBA00004651"/>
    </source>
</evidence>
<dbReference type="Pfam" id="PF00924">
    <property type="entry name" value="MS_channel_2nd"/>
    <property type="match status" value="1"/>
</dbReference>
<feature type="transmembrane region" description="Helical" evidence="7">
    <location>
        <begin position="300"/>
        <end position="321"/>
    </location>
</feature>
<dbReference type="GO" id="GO:0008381">
    <property type="term" value="F:mechanosensitive monoatomic ion channel activity"/>
    <property type="evidence" value="ECO:0007669"/>
    <property type="project" value="InterPro"/>
</dbReference>
<evidence type="ECO:0000259" key="9">
    <source>
        <dbReference type="Pfam" id="PF21088"/>
    </source>
</evidence>
<evidence type="ECO:0000256" key="4">
    <source>
        <dbReference type="ARBA" id="ARBA00022692"/>
    </source>
</evidence>
<feature type="transmembrane region" description="Helical" evidence="7">
    <location>
        <begin position="465"/>
        <end position="487"/>
    </location>
</feature>
<dbReference type="GO" id="GO:0005886">
    <property type="term" value="C:plasma membrane"/>
    <property type="evidence" value="ECO:0007669"/>
    <property type="project" value="UniProtKB-SubCell"/>
</dbReference>
<dbReference type="InterPro" id="IPR011014">
    <property type="entry name" value="MscS_channel_TM-2"/>
</dbReference>
<evidence type="ECO:0000256" key="7">
    <source>
        <dbReference type="SAM" id="Phobius"/>
    </source>
</evidence>
<protein>
    <recommendedName>
        <fullName evidence="12">Mechanosensitive ion channel protein MscS</fullName>
    </recommendedName>
</protein>
<dbReference type="Gene3D" id="1.10.287.1260">
    <property type="match status" value="1"/>
</dbReference>
<name>A0A1W9HPY0_9HYPH</name>
<dbReference type="InterPro" id="IPR045276">
    <property type="entry name" value="YbiO_bact"/>
</dbReference>
<dbReference type="AlphaFoldDB" id="A0A1W9HPY0"/>
<dbReference type="InterPro" id="IPR049142">
    <property type="entry name" value="MS_channel_1st"/>
</dbReference>
<dbReference type="PANTHER" id="PTHR30460:SF0">
    <property type="entry name" value="MODERATE CONDUCTANCE MECHANOSENSITIVE CHANNEL YBIO"/>
    <property type="match status" value="1"/>
</dbReference>
<feature type="transmembrane region" description="Helical" evidence="7">
    <location>
        <begin position="204"/>
        <end position="224"/>
    </location>
</feature>
<feature type="transmembrane region" description="Helical" evidence="7">
    <location>
        <begin position="276"/>
        <end position="294"/>
    </location>
</feature>
<evidence type="ECO:0000259" key="8">
    <source>
        <dbReference type="Pfam" id="PF00924"/>
    </source>
</evidence>
<feature type="transmembrane region" description="Helical" evidence="7">
    <location>
        <begin position="342"/>
        <end position="367"/>
    </location>
</feature>